<proteinExistence type="predicted"/>
<evidence type="ECO:0000313" key="3">
    <source>
        <dbReference type="EMBL" id="GEA44763.1"/>
    </source>
</evidence>
<feature type="region of interest" description="Disordered" evidence="1">
    <location>
        <begin position="163"/>
        <end position="197"/>
    </location>
</feature>
<accession>A0ABC9ZRV3</accession>
<protein>
    <recommendedName>
        <fullName evidence="5">CRISPR-associated protein</fullName>
    </recommendedName>
</protein>
<dbReference type="EMBL" id="BJLD01000022">
    <property type="protein sequence ID" value="GEA44763.1"/>
    <property type="molecule type" value="Genomic_DNA"/>
</dbReference>
<name>A0ABC9ZRV3_CORST</name>
<gene>
    <name evidence="2" type="ORF">Cst04h_02440</name>
    <name evidence="3" type="ORF">Cst04h_29330</name>
</gene>
<reference evidence="3 4" key="1">
    <citation type="submission" date="2019-06" db="EMBL/GenBank/DDBJ databases">
        <title>Draft genome sequence of Corynebacterium striatum NBRC 15291.</title>
        <authorList>
            <person name="Miura T."/>
            <person name="Furukawa M."/>
            <person name="Shimamura M."/>
            <person name="Ohyama Y."/>
            <person name="Yamazoe A."/>
            <person name="Kawasaki H."/>
        </authorList>
    </citation>
    <scope>NUCLEOTIDE SEQUENCE [LARGE SCALE GENOMIC DNA]</scope>
    <source>
        <strain evidence="3 4">NBRC 15291</strain>
    </source>
</reference>
<dbReference type="EMBL" id="BJLD01000001">
    <property type="protein sequence ID" value="GEA42074.1"/>
    <property type="molecule type" value="Genomic_DNA"/>
</dbReference>
<dbReference type="AlphaFoldDB" id="A0ABC9ZRV3"/>
<comment type="caution">
    <text evidence="3">The sequence shown here is derived from an EMBL/GenBank/DDBJ whole genome shotgun (WGS) entry which is preliminary data.</text>
</comment>
<evidence type="ECO:0000256" key="1">
    <source>
        <dbReference type="SAM" id="MobiDB-lite"/>
    </source>
</evidence>
<evidence type="ECO:0008006" key="5">
    <source>
        <dbReference type="Google" id="ProtNLM"/>
    </source>
</evidence>
<evidence type="ECO:0000313" key="2">
    <source>
        <dbReference type="EMBL" id="GEA42074.1"/>
    </source>
</evidence>
<organism evidence="3 4">
    <name type="scientific">Corynebacterium striatum</name>
    <dbReference type="NCBI Taxonomy" id="43770"/>
    <lineage>
        <taxon>Bacteria</taxon>
        <taxon>Bacillati</taxon>
        <taxon>Actinomycetota</taxon>
        <taxon>Actinomycetes</taxon>
        <taxon>Mycobacteriales</taxon>
        <taxon>Corynebacteriaceae</taxon>
        <taxon>Corynebacterium</taxon>
    </lineage>
</organism>
<sequence length="197" mass="21866">MNVTITAHMLTPTIGHVGPLDGALAWACAQRAMERGEELEPISDDHAPDFPLPLEKWEQDGVWGWKVSAPIFDTSHYSATEIRRRPATGAMALFTKAKEHHSGLGPTKAGNTTLSTTYHRKISWHATITNEDELRSLLGIVTNLGARHRNGFGKVAEWEITPGPADGWKQRPLPDPHGQPMRTRAPYWHPTERTPCA</sequence>
<evidence type="ECO:0000313" key="4">
    <source>
        <dbReference type="Proteomes" id="UP000315234"/>
    </source>
</evidence>
<dbReference type="Proteomes" id="UP000315234">
    <property type="component" value="Unassembled WGS sequence"/>
</dbReference>